<dbReference type="EMBL" id="GBRH01222641">
    <property type="protein sequence ID" value="JAD75254.1"/>
    <property type="molecule type" value="Transcribed_RNA"/>
</dbReference>
<dbReference type="AlphaFoldDB" id="A0A0A9CG24"/>
<reference evidence="1" key="2">
    <citation type="journal article" date="2015" name="Data Brief">
        <title>Shoot transcriptome of the giant reed, Arundo donax.</title>
        <authorList>
            <person name="Barrero R.A."/>
            <person name="Guerrero F.D."/>
            <person name="Moolhuijzen P."/>
            <person name="Goolsby J.A."/>
            <person name="Tidwell J."/>
            <person name="Bellgard S.E."/>
            <person name="Bellgard M.I."/>
        </authorList>
    </citation>
    <scope>NUCLEOTIDE SEQUENCE</scope>
    <source>
        <tissue evidence="1">Shoot tissue taken approximately 20 cm above the soil surface</tissue>
    </source>
</reference>
<evidence type="ECO:0000313" key="1">
    <source>
        <dbReference type="EMBL" id="JAD75254.1"/>
    </source>
</evidence>
<reference evidence="1" key="1">
    <citation type="submission" date="2014-09" db="EMBL/GenBank/DDBJ databases">
        <authorList>
            <person name="Magalhaes I.L.F."/>
            <person name="Oliveira U."/>
            <person name="Santos F.R."/>
            <person name="Vidigal T.H.D.A."/>
            <person name="Brescovit A.D."/>
            <person name="Santos A.J."/>
        </authorList>
    </citation>
    <scope>NUCLEOTIDE SEQUENCE</scope>
    <source>
        <tissue evidence="1">Shoot tissue taken approximately 20 cm above the soil surface</tissue>
    </source>
</reference>
<accession>A0A0A9CG24</accession>
<organism evidence="1">
    <name type="scientific">Arundo donax</name>
    <name type="common">Giant reed</name>
    <name type="synonym">Donax arundinaceus</name>
    <dbReference type="NCBI Taxonomy" id="35708"/>
    <lineage>
        <taxon>Eukaryota</taxon>
        <taxon>Viridiplantae</taxon>
        <taxon>Streptophyta</taxon>
        <taxon>Embryophyta</taxon>
        <taxon>Tracheophyta</taxon>
        <taxon>Spermatophyta</taxon>
        <taxon>Magnoliopsida</taxon>
        <taxon>Liliopsida</taxon>
        <taxon>Poales</taxon>
        <taxon>Poaceae</taxon>
        <taxon>PACMAD clade</taxon>
        <taxon>Arundinoideae</taxon>
        <taxon>Arundineae</taxon>
        <taxon>Arundo</taxon>
    </lineage>
</organism>
<protein>
    <submittedName>
        <fullName evidence="1">Uncharacterized protein</fullName>
    </submittedName>
</protein>
<name>A0A0A9CG24_ARUDO</name>
<sequence length="97" mass="11608">MIILEIGSFLGCYFPLLGSYFTRNQGCYRFKRTRWCVELFLNLTISCRSNPRHPSDYDYPTTHFIVERGMACLSNCIWHLYIIEYEQELLVVQTFHQ</sequence>
<proteinExistence type="predicted"/>